<evidence type="ECO:0000256" key="1">
    <source>
        <dbReference type="SAM" id="Phobius"/>
    </source>
</evidence>
<name>R9L3A7_9ACTN</name>
<keyword evidence="1" id="KW-1133">Transmembrane helix</keyword>
<keyword evidence="1" id="KW-0812">Transmembrane</keyword>
<dbReference type="Proteomes" id="UP000014204">
    <property type="component" value="Unassembled WGS sequence"/>
</dbReference>
<feature type="transmembrane region" description="Helical" evidence="1">
    <location>
        <begin position="277"/>
        <end position="297"/>
    </location>
</feature>
<feature type="transmembrane region" description="Helical" evidence="1">
    <location>
        <begin position="12"/>
        <end position="37"/>
    </location>
</feature>
<dbReference type="EMBL" id="ASSY01000002">
    <property type="protein sequence ID" value="EOS52881.1"/>
    <property type="molecule type" value="Genomic_DNA"/>
</dbReference>
<gene>
    <name evidence="2" type="ORF">C811_00164</name>
</gene>
<evidence type="ECO:0000313" key="3">
    <source>
        <dbReference type="Proteomes" id="UP000014204"/>
    </source>
</evidence>
<dbReference type="HOGENOM" id="CLU_422580_0_0_11"/>
<reference evidence="2 3" key="1">
    <citation type="submission" date="2013-04" db="EMBL/GenBank/DDBJ databases">
        <title>The Genome Sequence of Enterorhabdus caecimuris B7.</title>
        <authorList>
            <consortium name="The Broad Institute Genomics Platform"/>
            <consortium name="The Broad Institute Genome Sequencing Center for Infectious Disease"/>
            <person name="Earl A."/>
            <person name="Xavier R."/>
            <person name="Elson C."/>
            <person name="Duck W."/>
            <person name="Walker B."/>
            <person name="Young S."/>
            <person name="Zeng Q."/>
            <person name="Gargeya S."/>
            <person name="Fitzgerald M."/>
            <person name="Haas B."/>
            <person name="Abouelleil A."/>
            <person name="Allen A.W."/>
            <person name="Alvarado L."/>
            <person name="Arachchi H.M."/>
            <person name="Berlin A.M."/>
            <person name="Chapman S.B."/>
            <person name="Gainer-Dewar J."/>
            <person name="Goldberg J."/>
            <person name="Griggs A."/>
            <person name="Gujja S."/>
            <person name="Hansen M."/>
            <person name="Howarth C."/>
            <person name="Imamovic A."/>
            <person name="Ireland A."/>
            <person name="Larimer J."/>
            <person name="McCowan C."/>
            <person name="Murphy C."/>
            <person name="Pearson M."/>
            <person name="Poon T.W."/>
            <person name="Priest M."/>
            <person name="Roberts A."/>
            <person name="Saif S."/>
            <person name="Shea T."/>
            <person name="Sisk P."/>
            <person name="Sykes S."/>
            <person name="Wortman J."/>
            <person name="Nusbaum C."/>
            <person name="Birren B."/>
        </authorList>
    </citation>
    <scope>NUCLEOTIDE SEQUENCE [LARGE SCALE GENOMIC DNA]</scope>
    <source>
        <strain evidence="2 3">B7</strain>
    </source>
</reference>
<feature type="transmembrane region" description="Helical" evidence="1">
    <location>
        <begin position="125"/>
        <end position="151"/>
    </location>
</feature>
<feature type="transmembrane region" description="Helical" evidence="1">
    <location>
        <begin position="558"/>
        <end position="578"/>
    </location>
</feature>
<evidence type="ECO:0000313" key="2">
    <source>
        <dbReference type="EMBL" id="EOS52881.1"/>
    </source>
</evidence>
<keyword evidence="1" id="KW-0472">Membrane</keyword>
<feature type="transmembrane region" description="Helical" evidence="1">
    <location>
        <begin position="613"/>
        <end position="638"/>
    </location>
</feature>
<dbReference type="Pfam" id="PF19484">
    <property type="entry name" value="DUF6020"/>
    <property type="match status" value="1"/>
</dbReference>
<dbReference type="eggNOG" id="ENOG502Z972">
    <property type="taxonomic scope" value="Bacteria"/>
</dbReference>
<feature type="transmembrane region" description="Helical" evidence="1">
    <location>
        <begin position="376"/>
        <end position="399"/>
    </location>
</feature>
<organism evidence="2 3">
    <name type="scientific">Adlercreutzia caecimuris B7</name>
    <dbReference type="NCBI Taxonomy" id="1235794"/>
    <lineage>
        <taxon>Bacteria</taxon>
        <taxon>Bacillati</taxon>
        <taxon>Actinomycetota</taxon>
        <taxon>Coriobacteriia</taxon>
        <taxon>Eggerthellales</taxon>
        <taxon>Eggerthellaceae</taxon>
        <taxon>Adlercreutzia</taxon>
    </lineage>
</organism>
<dbReference type="AlphaFoldDB" id="R9L3A7"/>
<protein>
    <recommendedName>
        <fullName evidence="4">Glycosyltransferase RgtA/B/C/D-like domain-containing protein</fullName>
    </recommendedName>
</protein>
<feature type="transmembrane region" description="Helical" evidence="1">
    <location>
        <begin position="171"/>
        <end position="191"/>
    </location>
</feature>
<feature type="transmembrane region" description="Helical" evidence="1">
    <location>
        <begin position="77"/>
        <end position="105"/>
    </location>
</feature>
<feature type="transmembrane region" description="Helical" evidence="1">
    <location>
        <begin position="334"/>
        <end position="364"/>
    </location>
</feature>
<keyword evidence="3" id="KW-1185">Reference proteome</keyword>
<dbReference type="RefSeq" id="WP_016308413.1">
    <property type="nucleotide sequence ID" value="NZ_KE159646.1"/>
</dbReference>
<dbReference type="InterPro" id="IPR046062">
    <property type="entry name" value="DUF6020"/>
</dbReference>
<dbReference type="GeneID" id="82189823"/>
<dbReference type="STRING" id="1235794.C811_00164"/>
<proteinExistence type="predicted"/>
<accession>R9L3A7</accession>
<sequence length="648" mass="73230">MKSNFRNLPRSRILHFIIEALSIISCWICATFTAQYLKMEPEPLFRFAVFLLLFSVVVVAPNKFLRPSQLPCRTKSSAFVFFLFGVFSFVFAVSMVLGYHIQIIIEVGTIQDDFISSYGKRDVVALVAIWLTSYALSIGLFSATVRTVWFIRQKILQSENEESRASACQPFIQRIIALGVLIFLLWVPYLLSFWPGLILSDTARSIAQALGSEALSNHHPVAYTLFIQTCIEFGEAVGMGASGGMAIYSIVQMAVLSTCLAYSILWITNRLLVPFKWAIFIAVVFGAMPYFATYSIAGWKDPIFSMALLVTTIQLAEFAGHDPSHSQEKPNAPVFFLALLISCFTRNNGVFICMLIMLFLLLLLHHNRKRNRPLRTSVKFLSSCVIVAVIVCTVTGPIYKSLNIESPKAESYGVLLSQMARTAATGGDMTEDDKSYLNELLPLELYSKLYNPTKIDSVKCDPSFNAEKLNDDFFGHWLSMFSKNPLTFFEAWELETFGFWAVNVPIVNNNQFNISKGGTPMNYTEIELYQTEMNDAGIEFQNFLGDDLRSDLLPTDEWSIPLAWIFWGVVFLACYLVCLSRIKWILVLLPCLGLFFTLFVAAPMYYWPRYGAYIHFALPLLAAIPLFAQFDISGYSAIQPQQRATYQR</sequence>
<feature type="transmembrane region" description="Helical" evidence="1">
    <location>
        <begin position="245"/>
        <end position="265"/>
    </location>
</feature>
<comment type="caution">
    <text evidence="2">The sequence shown here is derived from an EMBL/GenBank/DDBJ whole genome shotgun (WGS) entry which is preliminary data.</text>
</comment>
<dbReference type="OrthoDB" id="3223943at2"/>
<feature type="transmembrane region" description="Helical" evidence="1">
    <location>
        <begin position="585"/>
        <end position="607"/>
    </location>
</feature>
<feature type="transmembrane region" description="Helical" evidence="1">
    <location>
        <begin position="43"/>
        <end position="65"/>
    </location>
</feature>
<evidence type="ECO:0008006" key="4">
    <source>
        <dbReference type="Google" id="ProtNLM"/>
    </source>
</evidence>